<dbReference type="InterPro" id="IPR011029">
    <property type="entry name" value="DEATH-like_dom_sf"/>
</dbReference>
<feature type="compositionally biased region" description="Basic and acidic residues" evidence="2">
    <location>
        <begin position="41"/>
        <end position="51"/>
    </location>
</feature>
<dbReference type="GO" id="GO:0007165">
    <property type="term" value="P:signal transduction"/>
    <property type="evidence" value="ECO:0007669"/>
    <property type="project" value="InterPro"/>
</dbReference>
<feature type="compositionally biased region" description="Acidic residues" evidence="2">
    <location>
        <begin position="20"/>
        <end position="30"/>
    </location>
</feature>
<feature type="domain" description="Death" evidence="3">
    <location>
        <begin position="593"/>
        <end position="651"/>
    </location>
</feature>
<dbReference type="Pfam" id="PF00531">
    <property type="entry name" value="Death"/>
    <property type="match status" value="1"/>
</dbReference>
<dbReference type="PROSITE" id="PS50017">
    <property type="entry name" value="DEATH_DOMAIN"/>
    <property type="match status" value="1"/>
</dbReference>
<dbReference type="SUPFAM" id="SSF47986">
    <property type="entry name" value="DEATH domain"/>
    <property type="match status" value="1"/>
</dbReference>
<proteinExistence type="predicted"/>
<evidence type="ECO:0000256" key="1">
    <source>
        <dbReference type="SAM" id="Coils"/>
    </source>
</evidence>
<dbReference type="OrthoDB" id="6074739at2759"/>
<evidence type="ECO:0000259" key="3">
    <source>
        <dbReference type="PROSITE" id="PS50017"/>
    </source>
</evidence>
<evidence type="ECO:0000313" key="4">
    <source>
        <dbReference type="EnsemblMetazoa" id="G1929.5:cds"/>
    </source>
</evidence>
<keyword evidence="1" id="KW-0175">Coiled coil</keyword>
<feature type="coiled-coil region" evidence="1">
    <location>
        <begin position="378"/>
        <end position="405"/>
    </location>
</feature>
<dbReference type="OMA" id="MCKSAND"/>
<dbReference type="InterPro" id="IPR000488">
    <property type="entry name" value="Death_dom"/>
</dbReference>
<dbReference type="Gene3D" id="1.10.533.10">
    <property type="entry name" value="Death Domain, Fas"/>
    <property type="match status" value="1"/>
</dbReference>
<dbReference type="EnsemblMetazoa" id="G1929.5">
    <property type="protein sequence ID" value="G1929.5:cds"/>
    <property type="gene ID" value="G1929"/>
</dbReference>
<sequence>MDTDIVENAFKQTLRPQGETDTETYYDTDGDDRGYASLDESAARGKRKEDPGYLSMDELHQPPPKIRKRRKIKNADGKQETRPVLECRMPTLVTKPAFLLPFDDMPKHKRQALGLQMLEASPPRSLKDLRNIIAAELKQVAKKLSRLERAYYGVGKSIQDEVNRYVSPIKVVMRMLTIFDFSSGRVIEDAIKAGQDPKRYKGDPNNIALLKEVHAKIKQYVPEKFTEISDYCLKILSTIEKYCVSFYDPEKDEYLETAAHYQQQINMWKSTIRNNLEKVKKLQKDFHERIIHYTMFTSPVVTFCKKNECEQVPFLFLFADACTNIRAAMAIMTTWLQADENYPIFLRNDIDDMERNKEEKVRCMRDSKTRFHSVTYKLNHAEIELDTARSEIEGWKEKEEALRIEKDYLFNLQSELQQECDFKEFRRDELAKNKADFSPDDYNETYDMLTEEIRYVRDRMPLVKRQLAAAEHKLEWMSEKKHASRKIEKEVKRLKQELKQAKVERQQRESEFTELENALEVARRIHRYKTSTDAAEKIYFCLPMGPKQSQVLGSLDDKMTKSIGVVCREIDQDWMLLYRTLPFYPQRGSETIEKDIASVNMESARGPKEGRALEALTRWRRHHTRAKFDDLIEALKKIKRHDIVAEINKVLNPPRLMEDEEQEIYVPPSVAPELVPFYKELERYDQLRKAHKNRRKSVTQHKTAQKQKS</sequence>
<reference evidence="4" key="1">
    <citation type="submission" date="2022-08" db="UniProtKB">
        <authorList>
            <consortium name="EnsemblMetazoa"/>
        </authorList>
    </citation>
    <scope>IDENTIFICATION</scope>
    <source>
        <strain evidence="4">05x7-T-G4-1.051#20</strain>
    </source>
</reference>
<feature type="region of interest" description="Disordered" evidence="2">
    <location>
        <begin position="689"/>
        <end position="709"/>
    </location>
</feature>
<evidence type="ECO:0000313" key="5">
    <source>
        <dbReference type="Proteomes" id="UP000005408"/>
    </source>
</evidence>
<keyword evidence="5" id="KW-1185">Reference proteome</keyword>
<dbReference type="Proteomes" id="UP000005408">
    <property type="component" value="Unassembled WGS sequence"/>
</dbReference>
<dbReference type="AlphaFoldDB" id="A0A8W8JI72"/>
<feature type="region of interest" description="Disordered" evidence="2">
    <location>
        <begin position="1"/>
        <end position="80"/>
    </location>
</feature>
<dbReference type="CDD" id="cd01670">
    <property type="entry name" value="Death"/>
    <property type="match status" value="1"/>
</dbReference>
<organism evidence="4 5">
    <name type="scientific">Magallana gigas</name>
    <name type="common">Pacific oyster</name>
    <name type="synonym">Crassostrea gigas</name>
    <dbReference type="NCBI Taxonomy" id="29159"/>
    <lineage>
        <taxon>Eukaryota</taxon>
        <taxon>Metazoa</taxon>
        <taxon>Spiralia</taxon>
        <taxon>Lophotrochozoa</taxon>
        <taxon>Mollusca</taxon>
        <taxon>Bivalvia</taxon>
        <taxon>Autobranchia</taxon>
        <taxon>Pteriomorphia</taxon>
        <taxon>Ostreida</taxon>
        <taxon>Ostreoidea</taxon>
        <taxon>Ostreidae</taxon>
        <taxon>Magallana</taxon>
    </lineage>
</organism>
<protein>
    <recommendedName>
        <fullName evidence="3">Death domain-containing protein</fullName>
    </recommendedName>
</protein>
<name>A0A8W8JI72_MAGGI</name>
<feature type="coiled-coil region" evidence="1">
    <location>
        <begin position="477"/>
        <end position="518"/>
    </location>
</feature>
<evidence type="ECO:0000256" key="2">
    <source>
        <dbReference type="SAM" id="MobiDB-lite"/>
    </source>
</evidence>
<accession>A0A8W8JI72</accession>